<organism evidence="2 3">
    <name type="scientific">Cryptococcus neoformans Tu259-1</name>
    <dbReference type="NCBI Taxonomy" id="1230072"/>
    <lineage>
        <taxon>Eukaryota</taxon>
        <taxon>Fungi</taxon>
        <taxon>Dikarya</taxon>
        <taxon>Basidiomycota</taxon>
        <taxon>Agaricomycotina</taxon>
        <taxon>Tremellomycetes</taxon>
        <taxon>Tremellales</taxon>
        <taxon>Cryptococcaceae</taxon>
        <taxon>Cryptococcus</taxon>
        <taxon>Cryptococcus neoformans species complex</taxon>
    </lineage>
</organism>
<feature type="region of interest" description="Disordered" evidence="1">
    <location>
        <begin position="1"/>
        <end position="143"/>
    </location>
</feature>
<name>A0A854QAE0_CRYNE</name>
<dbReference type="PANTHER" id="PTHR35587:SF3">
    <property type="entry name" value="EXPRESSED PROTEIN"/>
    <property type="match status" value="1"/>
</dbReference>
<evidence type="ECO:0000313" key="2">
    <source>
        <dbReference type="EMBL" id="OXG20003.1"/>
    </source>
</evidence>
<accession>A0A854QAE0</accession>
<evidence type="ECO:0000313" key="3">
    <source>
        <dbReference type="Proteomes" id="UP000199727"/>
    </source>
</evidence>
<protein>
    <submittedName>
        <fullName evidence="2">Uncharacterized protein</fullName>
    </submittedName>
</protein>
<dbReference type="AlphaFoldDB" id="A0A854QAE0"/>
<evidence type="ECO:0000256" key="1">
    <source>
        <dbReference type="SAM" id="MobiDB-lite"/>
    </source>
</evidence>
<sequence length="172" mass="18069">MSQPEAQQKEEQKQDQAPPTPHEDEKHPGNNDNQSENNDQPAEDPQPEPQQQQEKPQGGGGDNGPLPDVKEATKPVQDATDTAQGALSGAGDTAQGAVGGVTNGATDQALGPLKSRRKPLPNELADTAPEDQPGGGKDKEEKGSLRINIALDLDVEVHLTARIKGDITIGLL</sequence>
<comment type="caution">
    <text evidence="2">The sequence shown here is derived from an EMBL/GenBank/DDBJ whole genome shotgun (WGS) entry which is preliminary data.</text>
</comment>
<dbReference type="EMBL" id="AMKT01000049">
    <property type="protein sequence ID" value="OXG20003.1"/>
    <property type="molecule type" value="Genomic_DNA"/>
</dbReference>
<dbReference type="OrthoDB" id="2873061at2759"/>
<gene>
    <name evidence="2" type="ORF">C361_04065</name>
</gene>
<reference evidence="2 3" key="1">
    <citation type="submission" date="2017-06" db="EMBL/GenBank/DDBJ databases">
        <title>Global population genomics of the pathogenic fungus Cryptococcus neoformans var. grubii.</title>
        <authorList>
            <person name="Cuomo C."/>
            <person name="Litvintseva A."/>
            <person name="Chen Y."/>
            <person name="Young S."/>
            <person name="Zeng Q."/>
            <person name="Chapman S."/>
            <person name="Gujja S."/>
            <person name="Saif S."/>
            <person name="Birren B."/>
        </authorList>
    </citation>
    <scope>NUCLEOTIDE SEQUENCE [LARGE SCALE GENOMIC DNA]</scope>
    <source>
        <strain evidence="2 3">Tu259-1</strain>
    </source>
</reference>
<proteinExistence type="predicted"/>
<dbReference type="PANTHER" id="PTHR35587">
    <property type="entry name" value="EXPRESSED PROTEIN"/>
    <property type="match status" value="1"/>
</dbReference>
<dbReference type="Proteomes" id="UP000199727">
    <property type="component" value="Unassembled WGS sequence"/>
</dbReference>